<name>G5AM70_HETGA</name>
<evidence type="ECO:0000313" key="2">
    <source>
        <dbReference type="Proteomes" id="UP000006813"/>
    </source>
</evidence>
<dbReference type="EMBL" id="JH165986">
    <property type="protein sequence ID" value="EHA98130.1"/>
    <property type="molecule type" value="Genomic_DNA"/>
</dbReference>
<sequence>MALLGGGGTSGKCAYGEILRSAMQKLGEKVFEEVYDYLKRARHQNASETEIRECLEKVVPRASDCYEVDQLLYFEEQLLIAVGKEPPLQNPH</sequence>
<dbReference type="AlphaFoldDB" id="G5AM70"/>
<gene>
    <name evidence="1" type="ORF">GW7_02661</name>
</gene>
<protein>
    <submittedName>
        <fullName evidence="1">Serine/threonine-protein kinase Nek11</fullName>
    </submittedName>
</protein>
<keyword evidence="1" id="KW-0418">Kinase</keyword>
<organism evidence="1 2">
    <name type="scientific">Heterocephalus glaber</name>
    <name type="common">Naked mole rat</name>
    <dbReference type="NCBI Taxonomy" id="10181"/>
    <lineage>
        <taxon>Eukaryota</taxon>
        <taxon>Metazoa</taxon>
        <taxon>Chordata</taxon>
        <taxon>Craniata</taxon>
        <taxon>Vertebrata</taxon>
        <taxon>Euteleostomi</taxon>
        <taxon>Mammalia</taxon>
        <taxon>Eutheria</taxon>
        <taxon>Euarchontoglires</taxon>
        <taxon>Glires</taxon>
        <taxon>Rodentia</taxon>
        <taxon>Hystricomorpha</taxon>
        <taxon>Bathyergidae</taxon>
        <taxon>Heterocephalus</taxon>
    </lineage>
</organism>
<keyword evidence="1" id="KW-0808">Transferase</keyword>
<dbReference type="STRING" id="10181.G5AM70"/>
<accession>G5AM70</accession>
<proteinExistence type="predicted"/>
<dbReference type="Proteomes" id="UP000006813">
    <property type="component" value="Unassembled WGS sequence"/>
</dbReference>
<reference evidence="1 2" key="1">
    <citation type="journal article" date="2011" name="Nature">
        <title>Genome sequencing reveals insights into physiology and longevity of the naked mole rat.</title>
        <authorList>
            <person name="Kim E.B."/>
            <person name="Fang X."/>
            <person name="Fushan A.A."/>
            <person name="Huang Z."/>
            <person name="Lobanov A.V."/>
            <person name="Han L."/>
            <person name="Marino S.M."/>
            <person name="Sun X."/>
            <person name="Turanov A.A."/>
            <person name="Yang P."/>
            <person name="Yim S.H."/>
            <person name="Zhao X."/>
            <person name="Kasaikina M.V."/>
            <person name="Stoletzki N."/>
            <person name="Peng C."/>
            <person name="Polak P."/>
            <person name="Xiong Z."/>
            <person name="Kiezun A."/>
            <person name="Zhu Y."/>
            <person name="Chen Y."/>
            <person name="Kryukov G.V."/>
            <person name="Zhang Q."/>
            <person name="Peshkin L."/>
            <person name="Yang L."/>
            <person name="Bronson R.T."/>
            <person name="Buffenstein R."/>
            <person name="Wang B."/>
            <person name="Han C."/>
            <person name="Li Q."/>
            <person name="Chen L."/>
            <person name="Zhao W."/>
            <person name="Sunyaev S.R."/>
            <person name="Park T.J."/>
            <person name="Zhang G."/>
            <person name="Wang J."/>
            <person name="Gladyshev V.N."/>
        </authorList>
    </citation>
    <scope>NUCLEOTIDE SEQUENCE [LARGE SCALE GENOMIC DNA]</scope>
</reference>
<evidence type="ECO:0000313" key="1">
    <source>
        <dbReference type="EMBL" id="EHA98130.1"/>
    </source>
</evidence>
<dbReference type="InParanoid" id="G5AM70"/>
<dbReference type="GO" id="GO:0016301">
    <property type="term" value="F:kinase activity"/>
    <property type="evidence" value="ECO:0007669"/>
    <property type="project" value="UniProtKB-KW"/>
</dbReference>